<comment type="catalytic activity">
    <reaction evidence="2">
        <text>a D-aminoacyl-tRNA + H2O = a tRNA + a D-alpha-amino acid + H(+)</text>
        <dbReference type="Rhea" id="RHEA:13953"/>
        <dbReference type="Rhea" id="RHEA-COMP:10123"/>
        <dbReference type="Rhea" id="RHEA-COMP:10124"/>
        <dbReference type="ChEBI" id="CHEBI:15377"/>
        <dbReference type="ChEBI" id="CHEBI:15378"/>
        <dbReference type="ChEBI" id="CHEBI:59871"/>
        <dbReference type="ChEBI" id="CHEBI:78442"/>
        <dbReference type="ChEBI" id="CHEBI:79333"/>
        <dbReference type="EC" id="3.1.1.96"/>
    </reaction>
</comment>
<dbReference type="InterPro" id="IPR023509">
    <property type="entry name" value="DTD-like_sf"/>
</dbReference>
<gene>
    <name evidence="2" type="primary">dtd</name>
    <name evidence="3" type="ORF">IAD20_06970</name>
</gene>
<dbReference type="PANTHER" id="PTHR10472:SF5">
    <property type="entry name" value="D-AMINOACYL-TRNA DEACYLASE 1"/>
    <property type="match status" value="1"/>
</dbReference>
<dbReference type="EMBL" id="DVNC01000049">
    <property type="protein sequence ID" value="HIU53807.1"/>
    <property type="molecule type" value="Genomic_DNA"/>
</dbReference>
<keyword evidence="2" id="KW-0963">Cytoplasm</keyword>
<dbReference type="GO" id="GO:0043908">
    <property type="term" value="F:Ser(Gly)-tRNA(Ala) hydrolase activity"/>
    <property type="evidence" value="ECO:0007669"/>
    <property type="project" value="UniProtKB-UniRule"/>
</dbReference>
<dbReference type="NCBIfam" id="TIGR00256">
    <property type="entry name" value="D-aminoacyl-tRNA deacylase"/>
    <property type="match status" value="1"/>
</dbReference>
<comment type="similarity">
    <text evidence="1 2">Belongs to the DTD family.</text>
</comment>
<dbReference type="GO" id="GO:0106026">
    <property type="term" value="F:Gly-tRNA(Ala) deacylase activity"/>
    <property type="evidence" value="ECO:0007669"/>
    <property type="project" value="UniProtKB-UniRule"/>
</dbReference>
<comment type="subunit">
    <text evidence="2">Homodimer.</text>
</comment>
<dbReference type="GO" id="GO:0005737">
    <property type="term" value="C:cytoplasm"/>
    <property type="evidence" value="ECO:0007669"/>
    <property type="project" value="UniProtKB-SubCell"/>
</dbReference>
<proteinExistence type="inferred from homology"/>
<comment type="domain">
    <text evidence="2">A Gly-cisPro motif from one monomer fits into the active site of the other monomer to allow specific chiral rejection of L-amino acids.</text>
</comment>
<dbReference type="GO" id="GO:0051500">
    <property type="term" value="F:D-tyrosyl-tRNA(Tyr) deacylase activity"/>
    <property type="evidence" value="ECO:0007669"/>
    <property type="project" value="TreeGrafter"/>
</dbReference>
<dbReference type="Pfam" id="PF02580">
    <property type="entry name" value="Tyr_Deacylase"/>
    <property type="match status" value="1"/>
</dbReference>
<dbReference type="AlphaFoldDB" id="A0A9D1M5A2"/>
<reference evidence="3" key="1">
    <citation type="submission" date="2020-10" db="EMBL/GenBank/DDBJ databases">
        <authorList>
            <person name="Gilroy R."/>
        </authorList>
    </citation>
    <scope>NUCLEOTIDE SEQUENCE</scope>
    <source>
        <strain evidence="3">ChiW3-316</strain>
    </source>
</reference>
<evidence type="ECO:0000313" key="4">
    <source>
        <dbReference type="Proteomes" id="UP000824107"/>
    </source>
</evidence>
<dbReference type="PANTHER" id="PTHR10472">
    <property type="entry name" value="D-TYROSYL-TRNA TYR DEACYLASE"/>
    <property type="match status" value="1"/>
</dbReference>
<dbReference type="EC" id="3.1.1.-" evidence="2"/>
<dbReference type="SUPFAM" id="SSF69500">
    <property type="entry name" value="DTD-like"/>
    <property type="match status" value="1"/>
</dbReference>
<comment type="subcellular location">
    <subcellularLocation>
        <location evidence="2">Cytoplasm</location>
    </subcellularLocation>
</comment>
<evidence type="ECO:0000256" key="1">
    <source>
        <dbReference type="ARBA" id="ARBA00009673"/>
    </source>
</evidence>
<dbReference type="Proteomes" id="UP000824107">
    <property type="component" value="Unassembled WGS sequence"/>
</dbReference>
<reference evidence="3" key="2">
    <citation type="journal article" date="2021" name="PeerJ">
        <title>Extensive microbial diversity within the chicken gut microbiome revealed by metagenomics and culture.</title>
        <authorList>
            <person name="Gilroy R."/>
            <person name="Ravi A."/>
            <person name="Getino M."/>
            <person name="Pursley I."/>
            <person name="Horton D.L."/>
            <person name="Alikhan N.F."/>
            <person name="Baker D."/>
            <person name="Gharbi K."/>
            <person name="Hall N."/>
            <person name="Watson M."/>
            <person name="Adriaenssens E.M."/>
            <person name="Foster-Nyarko E."/>
            <person name="Jarju S."/>
            <person name="Secka A."/>
            <person name="Antonio M."/>
            <person name="Oren A."/>
            <person name="Chaudhuri R.R."/>
            <person name="La Ragione R."/>
            <person name="Hildebrand F."/>
            <person name="Pallen M.J."/>
        </authorList>
    </citation>
    <scope>NUCLEOTIDE SEQUENCE</scope>
    <source>
        <strain evidence="3">ChiW3-316</strain>
    </source>
</reference>
<dbReference type="CDD" id="cd00563">
    <property type="entry name" value="Dtyr_deacylase"/>
    <property type="match status" value="1"/>
</dbReference>
<name>A0A9D1M5A2_9PROT</name>
<dbReference type="Gene3D" id="3.50.80.10">
    <property type="entry name" value="D-tyrosyl-tRNA(Tyr) deacylase"/>
    <property type="match status" value="1"/>
</dbReference>
<dbReference type="InterPro" id="IPR003732">
    <property type="entry name" value="Daa-tRNA_deacyls_DTD"/>
</dbReference>
<comment type="caution">
    <text evidence="3">The sequence shown here is derived from an EMBL/GenBank/DDBJ whole genome shotgun (WGS) entry which is preliminary data.</text>
</comment>
<comment type="catalytic activity">
    <reaction evidence="2">
        <text>glycyl-tRNA(Ala) + H2O = tRNA(Ala) + glycine + H(+)</text>
        <dbReference type="Rhea" id="RHEA:53744"/>
        <dbReference type="Rhea" id="RHEA-COMP:9657"/>
        <dbReference type="Rhea" id="RHEA-COMP:13640"/>
        <dbReference type="ChEBI" id="CHEBI:15377"/>
        <dbReference type="ChEBI" id="CHEBI:15378"/>
        <dbReference type="ChEBI" id="CHEBI:57305"/>
        <dbReference type="ChEBI" id="CHEBI:78442"/>
        <dbReference type="ChEBI" id="CHEBI:78522"/>
    </reaction>
</comment>
<comment type="function">
    <text evidence="2">An aminoacyl-tRNA editing enzyme that deacylates mischarged D-aminoacyl-tRNAs. Also deacylates mischarged glycyl-tRNA(Ala), protecting cells against glycine mischarging by AlaRS. Acts via tRNA-based rather than protein-based catalysis; rejects L-amino acids rather than detecting D-amino acids in the active site. By recycling D-aminoacyl-tRNA to D-amino acids and free tRNA molecules, this enzyme counteracts the toxicity associated with the formation of D-aminoacyl-tRNA entities in vivo and helps enforce protein L-homochirality.</text>
</comment>
<feature type="short sequence motif" description="Gly-cisPro motif, important for rejection of L-amino acids" evidence="2">
    <location>
        <begin position="137"/>
        <end position="138"/>
    </location>
</feature>
<protein>
    <recommendedName>
        <fullName evidence="2">D-aminoacyl-tRNA deacylase</fullName>
        <shortName evidence="2">DTD</shortName>
        <ecNumber evidence="2">3.1.1.96</ecNumber>
    </recommendedName>
    <alternativeName>
        <fullName evidence="2">Gly-tRNA(Ala) deacylase</fullName>
        <ecNumber evidence="2">3.1.1.-</ecNumber>
    </alternativeName>
</protein>
<organism evidence="3 4">
    <name type="scientific">Candidatus Scatocola faecipullorum</name>
    <dbReference type="NCBI Taxonomy" id="2840917"/>
    <lineage>
        <taxon>Bacteria</taxon>
        <taxon>Pseudomonadati</taxon>
        <taxon>Pseudomonadota</taxon>
        <taxon>Alphaproteobacteria</taxon>
        <taxon>Rhodospirillales</taxon>
        <taxon>Rhodospirillaceae</taxon>
        <taxon>Rhodospirillaceae incertae sedis</taxon>
        <taxon>Candidatus Scatocola</taxon>
    </lineage>
</organism>
<dbReference type="GO" id="GO:0000049">
    <property type="term" value="F:tRNA binding"/>
    <property type="evidence" value="ECO:0007669"/>
    <property type="project" value="UniProtKB-UniRule"/>
</dbReference>
<evidence type="ECO:0000313" key="3">
    <source>
        <dbReference type="EMBL" id="HIU53807.1"/>
    </source>
</evidence>
<sequence length="145" mass="15824">MKVLVQRVKRASVEAEQKIAGEIGQGLLLFVGVQKGDTAVQVEYLAKKAANLRIFEDGAGKMNLSVGDINGSFLVISQFTLAGDTSRGNRPGFETAARPEEARPLYEHFVSCLKKLGHRVETGIFQAEMQVTLINDGPCTFILEK</sequence>
<dbReference type="FunFam" id="3.50.80.10:FF:000001">
    <property type="entry name" value="D-aminoacyl-tRNA deacylase"/>
    <property type="match status" value="1"/>
</dbReference>
<evidence type="ECO:0000256" key="2">
    <source>
        <dbReference type="HAMAP-Rule" id="MF_00518"/>
    </source>
</evidence>
<keyword evidence="2" id="KW-0694">RNA-binding</keyword>
<dbReference type="GO" id="GO:0019478">
    <property type="term" value="P:D-amino acid catabolic process"/>
    <property type="evidence" value="ECO:0007669"/>
    <property type="project" value="UniProtKB-UniRule"/>
</dbReference>
<dbReference type="EC" id="3.1.1.96" evidence="2"/>
<accession>A0A9D1M5A2</accession>
<dbReference type="HAMAP" id="MF_00518">
    <property type="entry name" value="Deacylase_Dtd"/>
    <property type="match status" value="1"/>
</dbReference>
<keyword evidence="2 3" id="KW-0378">Hydrolase</keyword>
<keyword evidence="2" id="KW-0820">tRNA-binding</keyword>